<dbReference type="GO" id="GO:0006508">
    <property type="term" value="P:proteolysis"/>
    <property type="evidence" value="ECO:0007669"/>
    <property type="project" value="UniProtKB-KW"/>
</dbReference>
<keyword evidence="12" id="KW-1185">Reference proteome</keyword>
<evidence type="ECO:0000256" key="7">
    <source>
        <dbReference type="PIRSR" id="PIRSR601461-2"/>
    </source>
</evidence>
<dbReference type="Gene3D" id="2.40.70.10">
    <property type="entry name" value="Acid Proteases"/>
    <property type="match status" value="2"/>
</dbReference>
<feature type="disulfide bond" evidence="7">
    <location>
        <begin position="318"/>
        <end position="372"/>
    </location>
</feature>
<keyword evidence="9" id="KW-1133">Transmembrane helix</keyword>
<dbReference type="AlphaFoldDB" id="A0A9P7YDA4"/>
<evidence type="ECO:0000256" key="5">
    <source>
        <dbReference type="ARBA" id="ARBA00022801"/>
    </source>
</evidence>
<evidence type="ECO:0000256" key="6">
    <source>
        <dbReference type="PIRSR" id="PIRSR601461-1"/>
    </source>
</evidence>
<feature type="domain" description="Peptidase A1" evidence="10">
    <location>
        <begin position="52"/>
        <end position="410"/>
    </location>
</feature>
<name>A0A9P7YDA4_9HELO</name>
<keyword evidence="2 8" id="KW-0645">Protease</keyword>
<dbReference type="PRINTS" id="PR00792">
    <property type="entry name" value="PEPSIN"/>
</dbReference>
<dbReference type="Proteomes" id="UP000824998">
    <property type="component" value="Unassembled WGS sequence"/>
</dbReference>
<evidence type="ECO:0000256" key="3">
    <source>
        <dbReference type="ARBA" id="ARBA00022729"/>
    </source>
</evidence>
<keyword evidence="9" id="KW-0472">Membrane</keyword>
<evidence type="ECO:0000256" key="4">
    <source>
        <dbReference type="ARBA" id="ARBA00022750"/>
    </source>
</evidence>
<dbReference type="PROSITE" id="PS51767">
    <property type="entry name" value="PEPTIDASE_A1"/>
    <property type="match status" value="1"/>
</dbReference>
<keyword evidence="7" id="KW-1015">Disulfide bond</keyword>
<evidence type="ECO:0000313" key="12">
    <source>
        <dbReference type="Proteomes" id="UP000824998"/>
    </source>
</evidence>
<dbReference type="Pfam" id="PF00026">
    <property type="entry name" value="Asp"/>
    <property type="match status" value="1"/>
</dbReference>
<dbReference type="PROSITE" id="PS00141">
    <property type="entry name" value="ASP_PROTEASE"/>
    <property type="match status" value="1"/>
</dbReference>
<organism evidence="11 12">
    <name type="scientific">Amylocarpus encephaloides</name>
    <dbReference type="NCBI Taxonomy" id="45428"/>
    <lineage>
        <taxon>Eukaryota</taxon>
        <taxon>Fungi</taxon>
        <taxon>Dikarya</taxon>
        <taxon>Ascomycota</taxon>
        <taxon>Pezizomycotina</taxon>
        <taxon>Leotiomycetes</taxon>
        <taxon>Helotiales</taxon>
        <taxon>Helotiales incertae sedis</taxon>
        <taxon>Amylocarpus</taxon>
    </lineage>
</organism>
<keyword evidence="5 8" id="KW-0378">Hydrolase</keyword>
<dbReference type="InterPro" id="IPR001969">
    <property type="entry name" value="Aspartic_peptidase_AS"/>
</dbReference>
<keyword evidence="3" id="KW-0732">Signal</keyword>
<accession>A0A9P7YDA4</accession>
<dbReference type="InterPro" id="IPR033876">
    <property type="entry name" value="SAP-like"/>
</dbReference>
<dbReference type="OrthoDB" id="771136at2759"/>
<dbReference type="PANTHER" id="PTHR47966">
    <property type="entry name" value="BETA-SITE APP-CLEAVING ENZYME, ISOFORM A-RELATED"/>
    <property type="match status" value="1"/>
</dbReference>
<dbReference type="InterPro" id="IPR033121">
    <property type="entry name" value="PEPTIDASE_A1"/>
</dbReference>
<evidence type="ECO:0000313" key="11">
    <source>
        <dbReference type="EMBL" id="KAG9230990.1"/>
    </source>
</evidence>
<evidence type="ECO:0000256" key="8">
    <source>
        <dbReference type="RuleBase" id="RU000454"/>
    </source>
</evidence>
<feature type="active site" evidence="6">
    <location>
        <position position="282"/>
    </location>
</feature>
<dbReference type="InterPro" id="IPR021109">
    <property type="entry name" value="Peptidase_aspartic_dom_sf"/>
</dbReference>
<keyword evidence="4 8" id="KW-0064">Aspartyl protease</keyword>
<sequence>MAGLASYAAAIITLPIARGPAGAVPQGFEKRELESRATITSELFNNLTRGSYHVEVNVGTPPQRQTLFLDTGSSDVWLLDSNADLCTNTRLQHRHRGGCGTTFNSEASSTYAVTHKNAFDITYLDETGANGDYVTDKFTIGGATIDSLQMGHARNSTIGSGLMGIGYSVNEASNSRKNVLPPFTYPSAVEEMVAAGLITRKAYSLYLNDLGASTGSIIFGGMDSDKFVGDLLQLPVIPSKYANGTSVYAELGVAMTSFGITGQQGNIVNLTSSSFQEPVLLDSGTTFSYLPRALVKDVYRSLNVIDDSSESGLLLVDCAILKNSPKLTIDFGFGGPSGIQIRVPVDEVVFSLTSLFNLTPSQIPSSEFETPCAFGIYSNSETNEFSLLGDSFLRSAYVVYDLESNLIALGQTNFNSTTSKLVEFQANATSIPMISGVASQVYVTQTGIGGLPGVGILGGGKTTTVSPSRTGTAATATSRSASVNIAVLGFDTGALMVLAITGSLVGLGGSGWFAWFWW</sequence>
<dbReference type="CDD" id="cd05474">
    <property type="entry name" value="SAP_like"/>
    <property type="match status" value="1"/>
</dbReference>
<evidence type="ECO:0000256" key="2">
    <source>
        <dbReference type="ARBA" id="ARBA00022670"/>
    </source>
</evidence>
<keyword evidence="9" id="KW-0812">Transmembrane</keyword>
<dbReference type="EMBL" id="MU251630">
    <property type="protein sequence ID" value="KAG9230990.1"/>
    <property type="molecule type" value="Genomic_DNA"/>
</dbReference>
<protein>
    <submittedName>
        <fullName evidence="11">Aspartic-type endopeptidase</fullName>
    </submittedName>
</protein>
<reference evidence="11" key="1">
    <citation type="journal article" date="2021" name="IMA Fungus">
        <title>Genomic characterization of three marine fungi, including Emericellopsis atlantica sp. nov. with signatures of a generalist lifestyle and marine biomass degradation.</title>
        <authorList>
            <person name="Hagestad O.C."/>
            <person name="Hou L."/>
            <person name="Andersen J.H."/>
            <person name="Hansen E.H."/>
            <person name="Altermark B."/>
            <person name="Li C."/>
            <person name="Kuhnert E."/>
            <person name="Cox R.J."/>
            <person name="Crous P.W."/>
            <person name="Spatafora J.W."/>
            <person name="Lail K."/>
            <person name="Amirebrahimi M."/>
            <person name="Lipzen A."/>
            <person name="Pangilinan J."/>
            <person name="Andreopoulos W."/>
            <person name="Hayes R.D."/>
            <person name="Ng V."/>
            <person name="Grigoriev I.V."/>
            <person name="Jackson S.A."/>
            <person name="Sutton T.D.S."/>
            <person name="Dobson A.D.W."/>
            <person name="Rama T."/>
        </authorList>
    </citation>
    <scope>NUCLEOTIDE SEQUENCE</scope>
    <source>
        <strain evidence="11">TRa018bII</strain>
    </source>
</reference>
<gene>
    <name evidence="11" type="ORF">BJ875DRAFT_506958</name>
</gene>
<feature type="transmembrane region" description="Helical" evidence="9">
    <location>
        <begin position="494"/>
        <end position="517"/>
    </location>
</feature>
<dbReference type="PANTHER" id="PTHR47966:SF65">
    <property type="entry name" value="ASPARTIC-TYPE ENDOPEPTIDASE"/>
    <property type="match status" value="1"/>
</dbReference>
<feature type="active site" evidence="6">
    <location>
        <position position="70"/>
    </location>
</feature>
<proteinExistence type="inferred from homology"/>
<evidence type="ECO:0000259" key="10">
    <source>
        <dbReference type="PROSITE" id="PS51767"/>
    </source>
</evidence>
<dbReference type="InterPro" id="IPR001461">
    <property type="entry name" value="Aspartic_peptidase_A1"/>
</dbReference>
<dbReference type="GO" id="GO:0004190">
    <property type="term" value="F:aspartic-type endopeptidase activity"/>
    <property type="evidence" value="ECO:0007669"/>
    <property type="project" value="UniProtKB-KW"/>
</dbReference>
<comment type="caution">
    <text evidence="11">The sequence shown here is derived from an EMBL/GenBank/DDBJ whole genome shotgun (WGS) entry which is preliminary data.</text>
</comment>
<comment type="similarity">
    <text evidence="1 8">Belongs to the peptidase A1 family.</text>
</comment>
<dbReference type="SUPFAM" id="SSF50630">
    <property type="entry name" value="Acid proteases"/>
    <property type="match status" value="1"/>
</dbReference>
<evidence type="ECO:0000256" key="1">
    <source>
        <dbReference type="ARBA" id="ARBA00007447"/>
    </source>
</evidence>
<evidence type="ECO:0000256" key="9">
    <source>
        <dbReference type="SAM" id="Phobius"/>
    </source>
</evidence>